<dbReference type="FunFam" id="3.40.1190.10:FF:000008">
    <property type="entry name" value="Folylpolyglutamate synthase"/>
    <property type="match status" value="1"/>
</dbReference>
<comment type="pathway">
    <text evidence="4 17">Cofactor biosynthesis; tetrahydrofolylpolyglutamate biosynthesis.</text>
</comment>
<protein>
    <recommendedName>
        <fullName evidence="17">Folylpolyglutamate synthase</fullName>
        <ecNumber evidence="17">6.3.2.17</ecNumber>
    </recommendedName>
    <alternativeName>
        <fullName evidence="17">Folylpoly-gamma-glutamate synthetase</fullName>
    </alternativeName>
    <alternativeName>
        <fullName evidence="17">Tetrahydrofolylpolyglutamate synthase</fullName>
    </alternativeName>
</protein>
<comment type="catalytic activity">
    <reaction evidence="16 17">
        <text>(6S)-5,6,7,8-tetrahydrofolyl-(gamma-L-Glu)(n) + L-glutamate + ATP = (6S)-5,6,7,8-tetrahydrofolyl-(gamma-L-Glu)(n+1) + ADP + phosphate + H(+)</text>
        <dbReference type="Rhea" id="RHEA:10580"/>
        <dbReference type="Rhea" id="RHEA-COMP:14738"/>
        <dbReference type="Rhea" id="RHEA-COMP:14740"/>
        <dbReference type="ChEBI" id="CHEBI:15378"/>
        <dbReference type="ChEBI" id="CHEBI:29985"/>
        <dbReference type="ChEBI" id="CHEBI:30616"/>
        <dbReference type="ChEBI" id="CHEBI:43474"/>
        <dbReference type="ChEBI" id="CHEBI:141005"/>
        <dbReference type="ChEBI" id="CHEBI:456216"/>
        <dbReference type="EC" id="6.3.2.17"/>
    </reaction>
</comment>
<keyword evidence="8 17" id="KW-0436">Ligase</keyword>
<dbReference type="Proteomes" id="UP000887569">
    <property type="component" value="Unplaced"/>
</dbReference>
<dbReference type="PROSITE" id="PS01012">
    <property type="entry name" value="FOLYLPOLYGLU_SYNT_2"/>
    <property type="match status" value="1"/>
</dbReference>
<evidence type="ECO:0000256" key="4">
    <source>
        <dbReference type="ARBA" id="ARBA00005150"/>
    </source>
</evidence>
<evidence type="ECO:0000256" key="15">
    <source>
        <dbReference type="ARBA" id="ARBA00023136"/>
    </source>
</evidence>
<evidence type="ECO:0000313" key="20">
    <source>
        <dbReference type="Proteomes" id="UP000887569"/>
    </source>
</evidence>
<dbReference type="GO" id="GO:0004326">
    <property type="term" value="F:tetrahydrofolylpolyglutamate synthase activity"/>
    <property type="evidence" value="ECO:0007669"/>
    <property type="project" value="UniProtKB-EC"/>
</dbReference>
<proteinExistence type="inferred from homology"/>
<accession>A0A915AKM1</accession>
<feature type="binding site" evidence="19">
    <location>
        <position position="238"/>
    </location>
    <ligand>
        <name>Mg(2+)</name>
        <dbReference type="ChEBI" id="CHEBI:18420"/>
        <label>1</label>
    </ligand>
</feature>
<dbReference type="GO" id="GO:0005759">
    <property type="term" value="C:mitochondrial matrix"/>
    <property type="evidence" value="ECO:0007669"/>
    <property type="project" value="UniProtKB-SubCell"/>
</dbReference>
<dbReference type="SUPFAM" id="SSF53623">
    <property type="entry name" value="MurD-like peptide ligases, catalytic domain"/>
    <property type="match status" value="1"/>
</dbReference>
<comment type="subcellular location">
    <subcellularLocation>
        <location evidence="3">Cytoplasm</location>
    </subcellularLocation>
    <subcellularLocation>
        <location evidence="1">Mitochondrion inner membrane</location>
    </subcellularLocation>
    <subcellularLocation>
        <location evidence="2">Mitochondrion matrix</location>
    </subcellularLocation>
</comment>
<evidence type="ECO:0000256" key="3">
    <source>
        <dbReference type="ARBA" id="ARBA00004496"/>
    </source>
</evidence>
<evidence type="ECO:0000256" key="11">
    <source>
        <dbReference type="ARBA" id="ARBA00022792"/>
    </source>
</evidence>
<feature type="binding site" evidence="19">
    <location>
        <position position="210"/>
    </location>
    <ligand>
        <name>Mg(2+)</name>
        <dbReference type="ChEBI" id="CHEBI:18420"/>
        <label>1</label>
    </ligand>
</feature>
<comment type="function">
    <text evidence="17">Catalyzes conversion of folates to polyglutamate derivatives allowing concentration of folate compounds in the cell and the intracellular retention of these cofactors, which are important substrates for most of the folate-dependent enzymes that are involved in one-carbon transfer reactions involved in purine, pyrimidine and amino acid synthesis.</text>
</comment>
<dbReference type="GO" id="GO:0005524">
    <property type="term" value="F:ATP binding"/>
    <property type="evidence" value="ECO:0007669"/>
    <property type="project" value="UniProtKB-KW"/>
</dbReference>
<evidence type="ECO:0000256" key="7">
    <source>
        <dbReference type="ARBA" id="ARBA00022563"/>
    </source>
</evidence>
<keyword evidence="11" id="KW-0999">Mitochondrion inner membrane</keyword>
<name>A0A915AKM1_PARUN</name>
<dbReference type="InterPro" id="IPR036615">
    <property type="entry name" value="Mur_ligase_C_dom_sf"/>
</dbReference>
<dbReference type="SUPFAM" id="SSF53244">
    <property type="entry name" value="MurD-like peptide ligases, peptide-binding domain"/>
    <property type="match status" value="1"/>
</dbReference>
<keyword evidence="9 19" id="KW-0479">Metal-binding</keyword>
<evidence type="ECO:0000256" key="5">
    <source>
        <dbReference type="ARBA" id="ARBA00008276"/>
    </source>
</evidence>
<evidence type="ECO:0000256" key="1">
    <source>
        <dbReference type="ARBA" id="ARBA00004273"/>
    </source>
</evidence>
<dbReference type="GO" id="GO:0046872">
    <property type="term" value="F:metal ion binding"/>
    <property type="evidence" value="ECO:0007669"/>
    <property type="project" value="UniProtKB-KW"/>
</dbReference>
<dbReference type="InterPro" id="IPR001645">
    <property type="entry name" value="Folylpolyglutamate_synth"/>
</dbReference>
<dbReference type="GO" id="GO:0005743">
    <property type="term" value="C:mitochondrial inner membrane"/>
    <property type="evidence" value="ECO:0007669"/>
    <property type="project" value="UniProtKB-SubCell"/>
</dbReference>
<sequence>MTIRFFCREPSGMVSMIEILPRRPIRCRSLLGEIFKHFVRSVTVMATPVLTNHSYETAVAQLNALQSNAATIHMLRKKRGLLEEINLIETATFMERCKIKLDDVDKLNVIHVSGTKGKGSTCAFTESILRRLGYKTGFYSSPHLVHVRERIRINGRPLSESAFAKYFSTVYERLQKEAAVDGAMPAYFKFLTLMAFHVFIEEKVDVAIMEVGIGGEHDCTNIVRKPVVCGVTTLDIDHTSLLGSTIEEIAWQKAGIFKPGSVAIVADQTEETMRVMTSRAIERKCQLWVAPSLEAYNWPCQEIEIGIRGKHQYCNVTLAMQLSRTWLERMHEAGQLFQKDGSEVPARGSVLPGFLVPDEFLDGIRLCEWEGRSQVLKLGSVTYFLDGAHTPKSLQCCAEWYRWERERVNQRPCSKPLRVLLFHCTADRTPESLLPFLMDCQFDVALFCPARLHPVLDIRSDQANLSQNEQEQRLRVEHNMVVWKQLTGEETHAKHFDCIAAAIEEIETIKNSRGREVEVLVTGSLHLVGGVLALVQPHS</sequence>
<evidence type="ECO:0000256" key="12">
    <source>
        <dbReference type="ARBA" id="ARBA00022840"/>
    </source>
</evidence>
<reference evidence="21" key="1">
    <citation type="submission" date="2022-11" db="UniProtKB">
        <authorList>
            <consortium name="WormBaseParasite"/>
        </authorList>
    </citation>
    <scope>IDENTIFICATION</scope>
</reference>
<evidence type="ECO:0000256" key="10">
    <source>
        <dbReference type="ARBA" id="ARBA00022741"/>
    </source>
</evidence>
<dbReference type="WBParaSite" id="PgR008_g037_t02">
    <property type="protein sequence ID" value="PgR008_g037_t02"/>
    <property type="gene ID" value="PgR008_g037"/>
</dbReference>
<evidence type="ECO:0000256" key="13">
    <source>
        <dbReference type="ARBA" id="ARBA00022842"/>
    </source>
</evidence>
<dbReference type="PIRSF" id="PIRSF038895">
    <property type="entry name" value="FPGS"/>
    <property type="match status" value="1"/>
</dbReference>
<dbReference type="InterPro" id="IPR036565">
    <property type="entry name" value="Mur-like_cat_sf"/>
</dbReference>
<keyword evidence="20" id="KW-1185">Reference proteome</keyword>
<dbReference type="Gene3D" id="3.40.1190.10">
    <property type="entry name" value="Mur-like, catalytic domain"/>
    <property type="match status" value="1"/>
</dbReference>
<dbReference type="PANTHER" id="PTHR11136:SF5">
    <property type="entry name" value="FOLYLPOLYGLUTAMATE SYNTHASE, MITOCHONDRIAL"/>
    <property type="match status" value="1"/>
</dbReference>
<dbReference type="InterPro" id="IPR018109">
    <property type="entry name" value="Folylpolyglutamate_synth_CS"/>
</dbReference>
<evidence type="ECO:0000313" key="21">
    <source>
        <dbReference type="WBParaSite" id="PgR008_g037_t02"/>
    </source>
</evidence>
<keyword evidence="6" id="KW-0963">Cytoplasm</keyword>
<feature type="binding site" evidence="18">
    <location>
        <position position="372"/>
    </location>
    <ligand>
        <name>ATP</name>
        <dbReference type="ChEBI" id="CHEBI:30616"/>
    </ligand>
</feature>
<evidence type="ECO:0000256" key="19">
    <source>
        <dbReference type="PIRSR" id="PIRSR038895-2"/>
    </source>
</evidence>
<keyword evidence="10 18" id="KW-0547">Nucleotide-binding</keyword>
<feature type="binding site" evidence="18">
    <location>
        <position position="386"/>
    </location>
    <ligand>
        <name>ATP</name>
        <dbReference type="ChEBI" id="CHEBI:30616"/>
    </ligand>
</feature>
<feature type="binding site" evidence="19">
    <location>
        <position position="141"/>
    </location>
    <ligand>
        <name>Mg(2+)</name>
        <dbReference type="ChEBI" id="CHEBI:18420"/>
        <label>1</label>
    </ligand>
</feature>
<evidence type="ECO:0000256" key="17">
    <source>
        <dbReference type="PIRNR" id="PIRNR038895"/>
    </source>
</evidence>
<evidence type="ECO:0000256" key="14">
    <source>
        <dbReference type="ARBA" id="ARBA00023128"/>
    </source>
</evidence>
<evidence type="ECO:0000256" key="18">
    <source>
        <dbReference type="PIRSR" id="PIRSR038895-1"/>
    </source>
</evidence>
<keyword evidence="15" id="KW-0472">Membrane</keyword>
<dbReference type="NCBIfam" id="TIGR01499">
    <property type="entry name" value="folC"/>
    <property type="match status" value="1"/>
</dbReference>
<dbReference type="PROSITE" id="PS01011">
    <property type="entry name" value="FOLYLPOLYGLU_SYNT_1"/>
    <property type="match status" value="1"/>
</dbReference>
<dbReference type="GO" id="GO:0005829">
    <property type="term" value="C:cytosol"/>
    <property type="evidence" value="ECO:0007669"/>
    <property type="project" value="TreeGrafter"/>
</dbReference>
<dbReference type="Gene3D" id="3.90.190.20">
    <property type="entry name" value="Mur ligase, C-terminal domain"/>
    <property type="match status" value="1"/>
</dbReference>
<comment type="similarity">
    <text evidence="5 17">Belongs to the folylpolyglutamate synthase family.</text>
</comment>
<dbReference type="GO" id="GO:0006730">
    <property type="term" value="P:one-carbon metabolic process"/>
    <property type="evidence" value="ECO:0007669"/>
    <property type="project" value="UniProtKB-KW"/>
</dbReference>
<evidence type="ECO:0000256" key="8">
    <source>
        <dbReference type="ARBA" id="ARBA00022598"/>
    </source>
</evidence>
<dbReference type="AlphaFoldDB" id="A0A915AKM1"/>
<evidence type="ECO:0000256" key="6">
    <source>
        <dbReference type="ARBA" id="ARBA00022490"/>
    </source>
</evidence>
<evidence type="ECO:0000256" key="9">
    <source>
        <dbReference type="ARBA" id="ARBA00022723"/>
    </source>
</evidence>
<keyword evidence="7 17" id="KW-0554">One-carbon metabolism</keyword>
<comment type="cofactor">
    <cofactor evidence="17">
        <name>a monovalent cation</name>
        <dbReference type="ChEBI" id="CHEBI:60242"/>
    </cofactor>
    <text evidence="17">A monovalent cation.</text>
</comment>
<dbReference type="PANTHER" id="PTHR11136">
    <property type="entry name" value="FOLYLPOLYGLUTAMATE SYNTHASE-RELATED"/>
    <property type="match status" value="1"/>
</dbReference>
<keyword evidence="13 19" id="KW-0460">Magnesium</keyword>
<evidence type="ECO:0000256" key="2">
    <source>
        <dbReference type="ARBA" id="ARBA00004305"/>
    </source>
</evidence>
<keyword evidence="14" id="KW-0496">Mitochondrion</keyword>
<dbReference type="InterPro" id="IPR023600">
    <property type="entry name" value="Folylpolyglutamate_synth_euk"/>
</dbReference>
<organism evidence="20 21">
    <name type="scientific">Parascaris univalens</name>
    <name type="common">Nematode worm</name>
    <dbReference type="NCBI Taxonomy" id="6257"/>
    <lineage>
        <taxon>Eukaryota</taxon>
        <taxon>Metazoa</taxon>
        <taxon>Ecdysozoa</taxon>
        <taxon>Nematoda</taxon>
        <taxon>Chromadorea</taxon>
        <taxon>Rhabditida</taxon>
        <taxon>Spirurina</taxon>
        <taxon>Ascaridomorpha</taxon>
        <taxon>Ascaridoidea</taxon>
        <taxon>Ascarididae</taxon>
        <taxon>Parascaris</taxon>
    </lineage>
</organism>
<keyword evidence="12 18" id="KW-0067">ATP-binding</keyword>
<dbReference type="EC" id="6.3.2.17" evidence="17"/>
<evidence type="ECO:0000256" key="16">
    <source>
        <dbReference type="ARBA" id="ARBA00047493"/>
    </source>
</evidence>